<sequence>MSLPTRQLGKDGPRVTSIGIGLMGLSGFYGTRASDDKRLTFLDHVYDSGNRFWDTADMYGDSEDLLGKWFKLHPGRRDDIFLATKFGNTPNGVRSDAAYAHDAVAQSLSRMGIDTIDLYYVHRIDKVTPIEDTMAALARLQATGKIRHIGLCEVSAATLRRAHVVYPVTALQIEYSAFSTDIESTQIGLLSTCRELGIAVVAYSPLGRGMLTGQYRSLDDFDEGDFRRGLPRFSADNFPRNIQLADKLRALAATKGVTAAQLCLAWLLREWDMVIPIPGTKRAACYDENMGALAVELTEDESQEIRAAVDATEVAGARYAAESIPHLIADSPLPNQGETDRILI</sequence>
<dbReference type="InterPro" id="IPR050791">
    <property type="entry name" value="Aldo-Keto_reductase"/>
</dbReference>
<dbReference type="OrthoDB" id="37537at2759"/>
<dbReference type="GO" id="GO:0005737">
    <property type="term" value="C:cytoplasm"/>
    <property type="evidence" value="ECO:0007669"/>
    <property type="project" value="TreeGrafter"/>
</dbReference>
<dbReference type="STRING" id="1262450.S3CVU4"/>
<accession>S3CVU4</accession>
<dbReference type="Proteomes" id="UP000016923">
    <property type="component" value="Unassembled WGS sequence"/>
</dbReference>
<evidence type="ECO:0000259" key="2">
    <source>
        <dbReference type="Pfam" id="PF00248"/>
    </source>
</evidence>
<evidence type="ECO:0000256" key="1">
    <source>
        <dbReference type="ARBA" id="ARBA00023002"/>
    </source>
</evidence>
<dbReference type="HOGENOM" id="CLU_023205_2_1_1"/>
<name>S3CVU4_OPHP1</name>
<gene>
    <name evidence="3" type="ORF">F503_05918</name>
</gene>
<dbReference type="PANTHER" id="PTHR43625:SF40">
    <property type="entry name" value="ALDO-KETO REDUCTASE YAKC [NADP(+)]"/>
    <property type="match status" value="1"/>
</dbReference>
<keyword evidence="1" id="KW-0560">Oxidoreductase</keyword>
<keyword evidence="4" id="KW-1185">Reference proteome</keyword>
<dbReference type="VEuPathDB" id="FungiDB:F503_05918"/>
<dbReference type="Pfam" id="PF00248">
    <property type="entry name" value="Aldo_ket_red"/>
    <property type="match status" value="1"/>
</dbReference>
<dbReference type="AlphaFoldDB" id="S3CVU4"/>
<dbReference type="PRINTS" id="PR00069">
    <property type="entry name" value="ALDKETRDTASE"/>
</dbReference>
<proteinExistence type="predicted"/>
<dbReference type="OMA" id="MSDFYTT"/>
<organism evidence="3 4">
    <name type="scientific">Ophiostoma piceae (strain UAMH 11346)</name>
    <name type="common">Sap stain fungus</name>
    <dbReference type="NCBI Taxonomy" id="1262450"/>
    <lineage>
        <taxon>Eukaryota</taxon>
        <taxon>Fungi</taxon>
        <taxon>Dikarya</taxon>
        <taxon>Ascomycota</taxon>
        <taxon>Pezizomycotina</taxon>
        <taxon>Sordariomycetes</taxon>
        <taxon>Sordariomycetidae</taxon>
        <taxon>Ophiostomatales</taxon>
        <taxon>Ophiostomataceae</taxon>
        <taxon>Ophiostoma</taxon>
    </lineage>
</organism>
<dbReference type="EMBL" id="KE148146">
    <property type="protein sequence ID" value="EPE10823.1"/>
    <property type="molecule type" value="Genomic_DNA"/>
</dbReference>
<evidence type="ECO:0000313" key="3">
    <source>
        <dbReference type="EMBL" id="EPE10823.1"/>
    </source>
</evidence>
<dbReference type="eggNOG" id="KOG1575">
    <property type="taxonomic scope" value="Eukaryota"/>
</dbReference>
<dbReference type="Gene3D" id="3.20.20.100">
    <property type="entry name" value="NADP-dependent oxidoreductase domain"/>
    <property type="match status" value="1"/>
</dbReference>
<dbReference type="SUPFAM" id="SSF51430">
    <property type="entry name" value="NAD(P)-linked oxidoreductase"/>
    <property type="match status" value="1"/>
</dbReference>
<dbReference type="InterPro" id="IPR036812">
    <property type="entry name" value="NAD(P)_OxRdtase_dom_sf"/>
</dbReference>
<reference evidence="3 4" key="1">
    <citation type="journal article" date="2013" name="BMC Genomics">
        <title>The genome and transcriptome of the pine saprophyte Ophiostoma piceae, and a comparison with the bark beetle-associated pine pathogen Grosmannia clavigera.</title>
        <authorList>
            <person name="Haridas S."/>
            <person name="Wang Y."/>
            <person name="Lim L."/>
            <person name="Massoumi Alamouti S."/>
            <person name="Jackman S."/>
            <person name="Docking R."/>
            <person name="Robertson G."/>
            <person name="Birol I."/>
            <person name="Bohlmann J."/>
            <person name="Breuil C."/>
        </authorList>
    </citation>
    <scope>NUCLEOTIDE SEQUENCE [LARGE SCALE GENOMIC DNA]</scope>
    <source>
        <strain evidence="3 4">UAMH 11346</strain>
    </source>
</reference>
<protein>
    <submittedName>
        <fullName evidence="3">Aldo-keto reductase putative</fullName>
    </submittedName>
</protein>
<dbReference type="InterPro" id="IPR023210">
    <property type="entry name" value="NADP_OxRdtase_dom"/>
</dbReference>
<dbReference type="GO" id="GO:0016491">
    <property type="term" value="F:oxidoreductase activity"/>
    <property type="evidence" value="ECO:0007669"/>
    <property type="project" value="UniProtKB-KW"/>
</dbReference>
<evidence type="ECO:0000313" key="4">
    <source>
        <dbReference type="Proteomes" id="UP000016923"/>
    </source>
</evidence>
<feature type="domain" description="NADP-dependent oxidoreductase" evidence="2">
    <location>
        <begin position="18"/>
        <end position="308"/>
    </location>
</feature>
<dbReference type="InterPro" id="IPR020471">
    <property type="entry name" value="AKR"/>
</dbReference>
<dbReference type="PANTHER" id="PTHR43625">
    <property type="entry name" value="AFLATOXIN B1 ALDEHYDE REDUCTASE"/>
    <property type="match status" value="1"/>
</dbReference>